<dbReference type="PANTHER" id="PTHR42850">
    <property type="entry name" value="METALLOPHOSPHOESTERASE"/>
    <property type="match status" value="1"/>
</dbReference>
<dbReference type="Proteomes" id="UP000186373">
    <property type="component" value="Unassembled WGS sequence"/>
</dbReference>
<protein>
    <submittedName>
        <fullName evidence="2">Serine/threonine protein phosphatase 1</fullName>
    </submittedName>
</protein>
<organism evidence="2 3">
    <name type="scientific">Chryseobacterium shigense</name>
    <dbReference type="NCBI Taxonomy" id="297244"/>
    <lineage>
        <taxon>Bacteria</taxon>
        <taxon>Pseudomonadati</taxon>
        <taxon>Bacteroidota</taxon>
        <taxon>Flavobacteriia</taxon>
        <taxon>Flavobacteriales</taxon>
        <taxon>Weeksellaceae</taxon>
        <taxon>Chryseobacterium group</taxon>
        <taxon>Chryseobacterium</taxon>
    </lineage>
</organism>
<evidence type="ECO:0000313" key="3">
    <source>
        <dbReference type="Proteomes" id="UP000186373"/>
    </source>
</evidence>
<evidence type="ECO:0000259" key="1">
    <source>
        <dbReference type="Pfam" id="PF00149"/>
    </source>
</evidence>
<dbReference type="SUPFAM" id="SSF56300">
    <property type="entry name" value="Metallo-dependent phosphatases"/>
    <property type="match status" value="1"/>
</dbReference>
<accession>A0A1N7I7P7</accession>
<dbReference type="OrthoDB" id="9808081at2"/>
<dbReference type="InterPro" id="IPR004843">
    <property type="entry name" value="Calcineurin-like_PHP"/>
</dbReference>
<dbReference type="PANTHER" id="PTHR42850:SF4">
    <property type="entry name" value="ZINC-DEPENDENT ENDOPOLYPHOSPHATASE"/>
    <property type="match status" value="1"/>
</dbReference>
<dbReference type="PRINTS" id="PR00114">
    <property type="entry name" value="STPHPHTASE"/>
</dbReference>
<name>A0A1N7I7P7_9FLAO</name>
<dbReference type="InterPro" id="IPR006186">
    <property type="entry name" value="Ser/Thr-sp_prot-phosphatase"/>
</dbReference>
<dbReference type="RefSeq" id="WP_076506209.1">
    <property type="nucleotide sequence ID" value="NZ_FTNY01000002.1"/>
</dbReference>
<dbReference type="InterPro" id="IPR029052">
    <property type="entry name" value="Metallo-depent_PP-like"/>
</dbReference>
<dbReference type="Pfam" id="PF00149">
    <property type="entry name" value="Metallophos"/>
    <property type="match status" value="1"/>
</dbReference>
<dbReference type="EMBL" id="FTNY01000002">
    <property type="protein sequence ID" value="SIS33081.1"/>
    <property type="molecule type" value="Genomic_DNA"/>
</dbReference>
<dbReference type="GO" id="GO:0110154">
    <property type="term" value="P:RNA decapping"/>
    <property type="evidence" value="ECO:0007669"/>
    <property type="project" value="TreeGrafter"/>
</dbReference>
<feature type="domain" description="Calcineurin-like phosphoesterase" evidence="1">
    <location>
        <begin position="1"/>
        <end position="174"/>
    </location>
</feature>
<sequence length="219" mass="25363">MNFFIIGDVHGCFYTLEKILTHWNADHEYLIFLGDLIDRGNYSSKVIEKCMKLEKSFPNCIILKGNHEYEFIEYYDKGENLNWTRQCGEKTLNDFNKNKIDHKKTRNWFQSLPLKHETDFLMITHAGISETEDPYNENHDDSVLWNRKDLKNIGKLQVHGHTPLKRNAPLFNDNSNSINIDTGAVYGFGLTGLKVSADSSVIEIINIPTDVRDTMKTFV</sequence>
<dbReference type="GO" id="GO:0016791">
    <property type="term" value="F:phosphatase activity"/>
    <property type="evidence" value="ECO:0007669"/>
    <property type="project" value="TreeGrafter"/>
</dbReference>
<dbReference type="InterPro" id="IPR050126">
    <property type="entry name" value="Ap4A_hydrolase"/>
</dbReference>
<dbReference type="Gene3D" id="3.60.21.10">
    <property type="match status" value="1"/>
</dbReference>
<dbReference type="GO" id="GO:0008803">
    <property type="term" value="F:bis(5'-nucleosyl)-tetraphosphatase (symmetrical) activity"/>
    <property type="evidence" value="ECO:0007669"/>
    <property type="project" value="TreeGrafter"/>
</dbReference>
<evidence type="ECO:0000313" key="2">
    <source>
        <dbReference type="EMBL" id="SIS33081.1"/>
    </source>
</evidence>
<dbReference type="GO" id="GO:0005737">
    <property type="term" value="C:cytoplasm"/>
    <property type="evidence" value="ECO:0007669"/>
    <property type="project" value="TreeGrafter"/>
</dbReference>
<reference evidence="3" key="1">
    <citation type="submission" date="2017-01" db="EMBL/GenBank/DDBJ databases">
        <authorList>
            <person name="Varghese N."/>
            <person name="Submissions S."/>
        </authorList>
    </citation>
    <scope>NUCLEOTIDE SEQUENCE [LARGE SCALE GENOMIC DNA]</scope>
    <source>
        <strain evidence="3">DSM 17126</strain>
    </source>
</reference>
<keyword evidence="3" id="KW-1185">Reference proteome</keyword>
<gene>
    <name evidence="2" type="ORF">SAMN05421639_102490</name>
</gene>
<dbReference type="CDD" id="cd00144">
    <property type="entry name" value="MPP_PPP_family"/>
    <property type="match status" value="1"/>
</dbReference>
<proteinExistence type="predicted"/>
<dbReference type="AlphaFoldDB" id="A0A1N7I7P7"/>